<gene>
    <name evidence="1" type="ORF">MM171A00678_0009</name>
</gene>
<dbReference type="AlphaFoldDB" id="A0A6M3M1U0"/>
<protein>
    <submittedName>
        <fullName evidence="1">Uncharacterized protein</fullName>
    </submittedName>
</protein>
<sequence length="83" mass="9702">MTRRSPKEIIDAIYNALFERRCSSIPHIAEYAGLDYRTAKRYLELITHIQSKPDVPWLIIENFADASGTHVGYRRATKRRPKK</sequence>
<evidence type="ECO:0000313" key="1">
    <source>
        <dbReference type="EMBL" id="QJB00150.1"/>
    </source>
</evidence>
<organism evidence="1">
    <name type="scientific">viral metagenome</name>
    <dbReference type="NCBI Taxonomy" id="1070528"/>
    <lineage>
        <taxon>unclassified sequences</taxon>
        <taxon>metagenomes</taxon>
        <taxon>organismal metagenomes</taxon>
    </lineage>
</organism>
<proteinExistence type="predicted"/>
<name>A0A6M3M1U0_9ZZZZ</name>
<accession>A0A6M3M1U0</accession>
<dbReference type="EMBL" id="MT143683">
    <property type="protein sequence ID" value="QJB00150.1"/>
    <property type="molecule type" value="Genomic_DNA"/>
</dbReference>
<reference evidence="1" key="1">
    <citation type="submission" date="2020-03" db="EMBL/GenBank/DDBJ databases">
        <title>The deep terrestrial virosphere.</title>
        <authorList>
            <person name="Holmfeldt K."/>
            <person name="Nilsson E."/>
            <person name="Simone D."/>
            <person name="Lopez-Fernandez M."/>
            <person name="Wu X."/>
            <person name="de Brujin I."/>
            <person name="Lundin D."/>
            <person name="Andersson A."/>
            <person name="Bertilsson S."/>
            <person name="Dopson M."/>
        </authorList>
    </citation>
    <scope>NUCLEOTIDE SEQUENCE</scope>
    <source>
        <strain evidence="1">MM171A00678</strain>
    </source>
</reference>